<accession>A0A654U7A8</accession>
<gene>
    <name evidence="1" type="ORF">ERS007657_04084</name>
</gene>
<reference evidence="1 2" key="1">
    <citation type="submission" date="2015-03" db="EMBL/GenBank/DDBJ databases">
        <authorList>
            <consortium name="Pathogen Informatics"/>
        </authorList>
    </citation>
    <scope>NUCLEOTIDE SEQUENCE [LARGE SCALE GENOMIC DNA]</scope>
    <source>
        <strain evidence="1 2">C09601061</strain>
    </source>
</reference>
<dbReference type="EMBL" id="CGCX01002397">
    <property type="protein sequence ID" value="CFS11375.1"/>
    <property type="molecule type" value="Genomic_DNA"/>
</dbReference>
<evidence type="ECO:0000313" key="1">
    <source>
        <dbReference type="EMBL" id="CFS11375.1"/>
    </source>
</evidence>
<protein>
    <submittedName>
        <fullName evidence="1">Uncharacterized protein</fullName>
    </submittedName>
</protein>
<dbReference type="AlphaFoldDB" id="A0A654U7A8"/>
<dbReference type="Proteomes" id="UP000046680">
    <property type="component" value="Unassembled WGS sequence"/>
</dbReference>
<name>A0A654U7A8_MYCTX</name>
<organism evidence="1 2">
    <name type="scientific">Mycobacterium tuberculosis</name>
    <dbReference type="NCBI Taxonomy" id="1773"/>
    <lineage>
        <taxon>Bacteria</taxon>
        <taxon>Bacillati</taxon>
        <taxon>Actinomycetota</taxon>
        <taxon>Actinomycetes</taxon>
        <taxon>Mycobacteriales</taxon>
        <taxon>Mycobacteriaceae</taxon>
        <taxon>Mycobacterium</taxon>
        <taxon>Mycobacterium tuberculosis complex</taxon>
    </lineage>
</organism>
<proteinExistence type="predicted"/>
<sequence>MASARLTVGPAKLTRVRRAVVMNQVCTYTAAPGRPIPPRAMNSIGRPSESMGWL</sequence>
<evidence type="ECO:0000313" key="2">
    <source>
        <dbReference type="Proteomes" id="UP000046680"/>
    </source>
</evidence>